<keyword evidence="1" id="KW-0597">Phosphoprotein</keyword>
<evidence type="ECO:0000259" key="2">
    <source>
        <dbReference type="PROSITE" id="PS50110"/>
    </source>
</evidence>
<proteinExistence type="predicted"/>
<evidence type="ECO:0000256" key="1">
    <source>
        <dbReference type="PROSITE-ProRule" id="PRU00169"/>
    </source>
</evidence>
<protein>
    <submittedName>
        <fullName evidence="3">HISTIDINE KINASE RESPONSE REGULATOR AND TRANSCRIPTION FACTOR RR-A-TYPE FAMILY-RELATED</fullName>
    </submittedName>
</protein>
<dbReference type="Proteomes" id="UP001151529">
    <property type="component" value="Chromosome 2"/>
</dbReference>
<keyword evidence="3" id="KW-0808">Transferase</keyword>
<comment type="caution">
    <text evidence="3">The sequence shown here is derived from an EMBL/GenBank/DDBJ whole genome shotgun (WGS) entry which is preliminary data.</text>
</comment>
<dbReference type="InterPro" id="IPR052048">
    <property type="entry name" value="ST_Response_Regulator"/>
</dbReference>
<accession>A0A9Q0UFN6</accession>
<feature type="modified residue" description="4-aspartylphosphate" evidence="1">
    <location>
        <position position="78"/>
    </location>
</feature>
<dbReference type="OrthoDB" id="852054at2759"/>
<dbReference type="AlphaFoldDB" id="A0A9Q0UFN6"/>
<dbReference type="CDD" id="cd17546">
    <property type="entry name" value="REC_hyHK_CKI1_RcsC-like"/>
    <property type="match status" value="1"/>
</dbReference>
<dbReference type="PANTHER" id="PTHR43228:SF17">
    <property type="entry name" value="HISTIDINE KINASE RESPONSE REGULATOR AND TRANSCRIPTION FACTOR RR-A-TYPE FAMILY-RELATED"/>
    <property type="match status" value="1"/>
</dbReference>
<reference evidence="3" key="2">
    <citation type="journal article" date="2023" name="Int. J. Mol. Sci.">
        <title>De Novo Assembly and Annotation of 11 Diverse Shrub Willow (Salix) Genomes Reveals Novel Gene Organization in Sex-Linked Regions.</title>
        <authorList>
            <person name="Hyden B."/>
            <person name="Feng K."/>
            <person name="Yates T.B."/>
            <person name="Jawdy S."/>
            <person name="Cereghino C."/>
            <person name="Smart L.B."/>
            <person name="Muchero W."/>
        </authorList>
    </citation>
    <scope>NUCLEOTIDE SEQUENCE [LARGE SCALE GENOMIC DNA]</scope>
    <source>
        <tissue evidence="3">Shoot tip</tissue>
    </source>
</reference>
<keyword evidence="4" id="KW-1185">Reference proteome</keyword>
<dbReference type="PANTHER" id="PTHR43228">
    <property type="entry name" value="TWO-COMPONENT RESPONSE REGULATOR"/>
    <property type="match status" value="1"/>
</dbReference>
<feature type="domain" description="Response regulatory" evidence="2">
    <location>
        <begin position="29"/>
        <end position="143"/>
    </location>
</feature>
<dbReference type="GO" id="GO:0016301">
    <property type="term" value="F:kinase activity"/>
    <property type="evidence" value="ECO:0007669"/>
    <property type="project" value="UniProtKB-KW"/>
</dbReference>
<dbReference type="Gene3D" id="3.40.50.2300">
    <property type="match status" value="1"/>
</dbReference>
<dbReference type="PROSITE" id="PS50110">
    <property type="entry name" value="RESPONSE_REGULATORY"/>
    <property type="match status" value="1"/>
</dbReference>
<gene>
    <name evidence="3" type="ORF">OIU85_019964</name>
</gene>
<evidence type="ECO:0000313" key="3">
    <source>
        <dbReference type="EMBL" id="KAJ6728993.1"/>
    </source>
</evidence>
<organism evidence="3 4">
    <name type="scientific">Salix viminalis</name>
    <name type="common">Common osier</name>
    <name type="synonym">Basket willow</name>
    <dbReference type="NCBI Taxonomy" id="40686"/>
    <lineage>
        <taxon>Eukaryota</taxon>
        <taxon>Viridiplantae</taxon>
        <taxon>Streptophyta</taxon>
        <taxon>Embryophyta</taxon>
        <taxon>Tracheophyta</taxon>
        <taxon>Spermatophyta</taxon>
        <taxon>Magnoliopsida</taxon>
        <taxon>eudicotyledons</taxon>
        <taxon>Gunneridae</taxon>
        <taxon>Pentapetalae</taxon>
        <taxon>rosids</taxon>
        <taxon>fabids</taxon>
        <taxon>Malpighiales</taxon>
        <taxon>Salicaceae</taxon>
        <taxon>Saliceae</taxon>
        <taxon>Salix</taxon>
    </lineage>
</organism>
<sequence length="146" mass="16128">MAPEMTPVRRSEDQRQSGIPVLQLGNWIAALMVDTDRSSQIAQSSFLRYYGADSQTASNGLSAFVLASSSSFDLTIIDMDLPVMNGREAIRYIRARGINCKIIGMTGCWCEMHEQAILDAGADKAIEKPFFPATLLPILRELDDEL</sequence>
<dbReference type="InterPro" id="IPR001789">
    <property type="entry name" value="Sig_transdc_resp-reg_receiver"/>
</dbReference>
<evidence type="ECO:0000313" key="4">
    <source>
        <dbReference type="Proteomes" id="UP001151529"/>
    </source>
</evidence>
<dbReference type="EMBL" id="JAPFFL010000004">
    <property type="protein sequence ID" value="KAJ6728993.1"/>
    <property type="molecule type" value="Genomic_DNA"/>
</dbReference>
<name>A0A9Q0UFN6_SALVM</name>
<dbReference type="GO" id="GO:0000160">
    <property type="term" value="P:phosphorelay signal transduction system"/>
    <property type="evidence" value="ECO:0007669"/>
    <property type="project" value="InterPro"/>
</dbReference>
<dbReference type="InterPro" id="IPR011006">
    <property type="entry name" value="CheY-like_superfamily"/>
</dbReference>
<dbReference type="SUPFAM" id="SSF52172">
    <property type="entry name" value="CheY-like"/>
    <property type="match status" value="1"/>
</dbReference>
<dbReference type="SMART" id="SM00448">
    <property type="entry name" value="REC"/>
    <property type="match status" value="1"/>
</dbReference>
<reference evidence="3" key="1">
    <citation type="submission" date="2022-11" db="EMBL/GenBank/DDBJ databases">
        <authorList>
            <person name="Hyden B.L."/>
            <person name="Feng K."/>
            <person name="Yates T."/>
            <person name="Jawdy S."/>
            <person name="Smart L.B."/>
            <person name="Muchero W."/>
        </authorList>
    </citation>
    <scope>NUCLEOTIDE SEQUENCE</scope>
    <source>
        <tissue evidence="3">Shoot tip</tissue>
    </source>
</reference>
<keyword evidence="3" id="KW-0418">Kinase</keyword>
<dbReference type="Pfam" id="PF00072">
    <property type="entry name" value="Response_reg"/>
    <property type="match status" value="1"/>
</dbReference>